<sequence>MEVKQQDFRLQLLPILKNIANAKFVTFDLEMSGITTRPRYGPGDRSQDVGKPSLQQQYEEMRSAAELYQIVQLGITCVEENTEKGFYLARPYNFYLSPLSADGVDLKLERNFTFSTSACDFLTKNHFDFGRMFRDGIPYLSQREQRDVEEDYDQRENRAASIPEITVPPSDTANLTFVHKAWEDITAWSNNPKPENDFVNVSNPGNNAIESPLNAFQRRLIYQLVRKEFPNLRTFARNHQTFMRVENMDVKKEEEFQKRKSAQFNYQVSKQVGLRWIFEALSSGDLSGLDPRLCVEHSEDTDYLKTATIELRTVIEALRIKKQIIVGHNLFTDLGFLYSAFVDKLPHDVHHFQAEIHERFPLVLDTKFLATEGLKSNARNGLRDLLELFKQIDMPLILLHDKHSSYNGAYGKDHEAGFDSWMTAELFVKLAAKLYSERKHQAPFSDDSSENSEQISLDDETGGAKLNGRSSSSSENSLLDHLPTEWHARQLNNRFAALAAAVSISAVASGSGSDVEAEGGPEQWIPKISHSFWDIYANKLRVNASEGGVCDLEDGYES</sequence>
<dbReference type="InterPro" id="IPR012337">
    <property type="entry name" value="RNaseH-like_sf"/>
</dbReference>
<dbReference type="EMBL" id="QGMG01000658">
    <property type="protein sequence ID" value="TVY52194.1"/>
    <property type="molecule type" value="Genomic_DNA"/>
</dbReference>
<dbReference type="Gene3D" id="3.30.420.10">
    <property type="entry name" value="Ribonuclease H-like superfamily/Ribonuclease H"/>
    <property type="match status" value="2"/>
</dbReference>
<dbReference type="PANTHER" id="PTHR15092">
    <property type="entry name" value="POLY A -SPECIFIC RIBONUCLEASE/TARGET OF EGR1, MEMBER 1"/>
    <property type="match status" value="1"/>
</dbReference>
<evidence type="ECO:0000313" key="3">
    <source>
        <dbReference type="EMBL" id="TVY52194.1"/>
    </source>
</evidence>
<dbReference type="InterPro" id="IPR036397">
    <property type="entry name" value="RNaseH_sf"/>
</dbReference>
<dbReference type="SUPFAM" id="SSF53098">
    <property type="entry name" value="Ribonuclease H-like"/>
    <property type="match status" value="1"/>
</dbReference>
<dbReference type="GO" id="GO:0000175">
    <property type="term" value="F:3'-5'-RNA exonuclease activity"/>
    <property type="evidence" value="ECO:0007669"/>
    <property type="project" value="TreeGrafter"/>
</dbReference>
<feature type="region of interest" description="Disordered" evidence="2">
    <location>
        <begin position="441"/>
        <end position="478"/>
    </location>
</feature>
<dbReference type="InterPro" id="IPR051181">
    <property type="entry name" value="CAF1_poly(A)_ribonucleases"/>
</dbReference>
<dbReference type="GO" id="GO:1990431">
    <property type="term" value="P:priRNA 3'-end processing"/>
    <property type="evidence" value="ECO:0007669"/>
    <property type="project" value="TreeGrafter"/>
</dbReference>
<dbReference type="PANTHER" id="PTHR15092:SF22">
    <property type="entry name" value="POLY(A)-SPECIFIC RIBONUCLEASE PNLDC1"/>
    <property type="match status" value="1"/>
</dbReference>
<evidence type="ECO:0000256" key="2">
    <source>
        <dbReference type="SAM" id="MobiDB-lite"/>
    </source>
</evidence>
<comment type="caution">
    <text evidence="3">The sequence shown here is derived from an EMBL/GenBank/DDBJ whole genome shotgun (WGS) entry which is preliminary data.</text>
</comment>
<dbReference type="GO" id="GO:0005634">
    <property type="term" value="C:nucleus"/>
    <property type="evidence" value="ECO:0007669"/>
    <property type="project" value="TreeGrafter"/>
</dbReference>
<gene>
    <name evidence="3" type="primary">parn</name>
    <name evidence="3" type="ORF">LCER1_G005643</name>
</gene>
<dbReference type="GO" id="GO:1990432">
    <property type="term" value="P:siRNA 3'-end processing"/>
    <property type="evidence" value="ECO:0007669"/>
    <property type="project" value="TreeGrafter"/>
</dbReference>
<evidence type="ECO:0000313" key="4">
    <source>
        <dbReference type="Proteomes" id="UP000481288"/>
    </source>
</evidence>
<comment type="similarity">
    <text evidence="1">Belongs to the CAF1 family.</text>
</comment>
<protein>
    <submittedName>
        <fullName evidence="3">Poly(A)-specific ribonuclease PARN</fullName>
    </submittedName>
</protein>
<dbReference type="OrthoDB" id="1432093at2759"/>
<reference evidence="3 4" key="1">
    <citation type="submission" date="2018-05" db="EMBL/GenBank/DDBJ databases">
        <title>Whole genome sequencing for identification of molecular markers to develop diagnostic detection tools for the regulated plant pathogen Lachnellula willkommii.</title>
        <authorList>
            <person name="Giroux E."/>
            <person name="Bilodeau G."/>
        </authorList>
    </citation>
    <scope>NUCLEOTIDE SEQUENCE [LARGE SCALE GENOMIC DNA]</scope>
    <source>
        <strain evidence="3 4">CBS 625.97</strain>
    </source>
</reference>
<proteinExistence type="inferred from homology"/>
<name>A0A7D8YK96_9HELO</name>
<organism evidence="3 4">
    <name type="scientific">Lachnellula cervina</name>
    <dbReference type="NCBI Taxonomy" id="1316786"/>
    <lineage>
        <taxon>Eukaryota</taxon>
        <taxon>Fungi</taxon>
        <taxon>Dikarya</taxon>
        <taxon>Ascomycota</taxon>
        <taxon>Pezizomycotina</taxon>
        <taxon>Leotiomycetes</taxon>
        <taxon>Helotiales</taxon>
        <taxon>Lachnaceae</taxon>
        <taxon>Lachnellula</taxon>
    </lineage>
</organism>
<dbReference type="GO" id="GO:0000289">
    <property type="term" value="P:nuclear-transcribed mRNA poly(A) tail shortening"/>
    <property type="evidence" value="ECO:0007669"/>
    <property type="project" value="TreeGrafter"/>
</dbReference>
<keyword evidence="4" id="KW-1185">Reference proteome</keyword>
<accession>A0A7D8YK96</accession>
<dbReference type="Pfam" id="PF04857">
    <property type="entry name" value="CAF1"/>
    <property type="match status" value="1"/>
</dbReference>
<dbReference type="InterPro" id="IPR006941">
    <property type="entry name" value="RNase_CAF1"/>
</dbReference>
<dbReference type="GO" id="GO:0003723">
    <property type="term" value="F:RNA binding"/>
    <property type="evidence" value="ECO:0007669"/>
    <property type="project" value="TreeGrafter"/>
</dbReference>
<dbReference type="Proteomes" id="UP000481288">
    <property type="component" value="Unassembled WGS sequence"/>
</dbReference>
<dbReference type="AlphaFoldDB" id="A0A7D8YK96"/>
<evidence type="ECO:0000256" key="1">
    <source>
        <dbReference type="ARBA" id="ARBA00008372"/>
    </source>
</evidence>